<protein>
    <submittedName>
        <fullName evidence="2">Uncharacterized protein</fullName>
    </submittedName>
</protein>
<name>A0A2R6WU31_MARPO</name>
<feature type="region of interest" description="Disordered" evidence="1">
    <location>
        <begin position="24"/>
        <end position="43"/>
    </location>
</feature>
<reference evidence="3" key="1">
    <citation type="journal article" date="2017" name="Cell">
        <title>Insights into land plant evolution garnered from the Marchantia polymorpha genome.</title>
        <authorList>
            <person name="Bowman J.L."/>
            <person name="Kohchi T."/>
            <person name="Yamato K.T."/>
            <person name="Jenkins J."/>
            <person name="Shu S."/>
            <person name="Ishizaki K."/>
            <person name="Yamaoka S."/>
            <person name="Nishihama R."/>
            <person name="Nakamura Y."/>
            <person name="Berger F."/>
            <person name="Adam C."/>
            <person name="Aki S.S."/>
            <person name="Althoff F."/>
            <person name="Araki T."/>
            <person name="Arteaga-Vazquez M.A."/>
            <person name="Balasubrmanian S."/>
            <person name="Barry K."/>
            <person name="Bauer D."/>
            <person name="Boehm C.R."/>
            <person name="Briginshaw L."/>
            <person name="Caballero-Perez J."/>
            <person name="Catarino B."/>
            <person name="Chen F."/>
            <person name="Chiyoda S."/>
            <person name="Chovatia M."/>
            <person name="Davies K.M."/>
            <person name="Delmans M."/>
            <person name="Demura T."/>
            <person name="Dierschke T."/>
            <person name="Dolan L."/>
            <person name="Dorantes-Acosta A.E."/>
            <person name="Eklund D.M."/>
            <person name="Florent S.N."/>
            <person name="Flores-Sandoval E."/>
            <person name="Fujiyama A."/>
            <person name="Fukuzawa H."/>
            <person name="Galik B."/>
            <person name="Grimanelli D."/>
            <person name="Grimwood J."/>
            <person name="Grossniklaus U."/>
            <person name="Hamada T."/>
            <person name="Haseloff J."/>
            <person name="Hetherington A.J."/>
            <person name="Higo A."/>
            <person name="Hirakawa Y."/>
            <person name="Hundley H.N."/>
            <person name="Ikeda Y."/>
            <person name="Inoue K."/>
            <person name="Inoue S.I."/>
            <person name="Ishida S."/>
            <person name="Jia Q."/>
            <person name="Kakita M."/>
            <person name="Kanazawa T."/>
            <person name="Kawai Y."/>
            <person name="Kawashima T."/>
            <person name="Kennedy M."/>
            <person name="Kinose K."/>
            <person name="Kinoshita T."/>
            <person name="Kohara Y."/>
            <person name="Koide E."/>
            <person name="Komatsu K."/>
            <person name="Kopischke S."/>
            <person name="Kubo M."/>
            <person name="Kyozuka J."/>
            <person name="Lagercrantz U."/>
            <person name="Lin S.S."/>
            <person name="Lindquist E."/>
            <person name="Lipzen A.M."/>
            <person name="Lu C.W."/>
            <person name="De Luna E."/>
            <person name="Martienssen R.A."/>
            <person name="Minamino N."/>
            <person name="Mizutani M."/>
            <person name="Mizutani M."/>
            <person name="Mochizuki N."/>
            <person name="Monte I."/>
            <person name="Mosher R."/>
            <person name="Nagasaki H."/>
            <person name="Nakagami H."/>
            <person name="Naramoto S."/>
            <person name="Nishitani K."/>
            <person name="Ohtani M."/>
            <person name="Okamoto T."/>
            <person name="Okumura M."/>
            <person name="Phillips J."/>
            <person name="Pollak B."/>
            <person name="Reinders A."/>
            <person name="Rovekamp M."/>
            <person name="Sano R."/>
            <person name="Sawa S."/>
            <person name="Schmid M.W."/>
            <person name="Shirakawa M."/>
            <person name="Solano R."/>
            <person name="Spunde A."/>
            <person name="Suetsugu N."/>
            <person name="Sugano S."/>
            <person name="Sugiyama A."/>
            <person name="Sun R."/>
            <person name="Suzuki Y."/>
            <person name="Takenaka M."/>
            <person name="Takezawa D."/>
            <person name="Tomogane H."/>
            <person name="Tsuzuki M."/>
            <person name="Ueda T."/>
            <person name="Umeda M."/>
            <person name="Ward J.M."/>
            <person name="Watanabe Y."/>
            <person name="Yazaki K."/>
            <person name="Yokoyama R."/>
            <person name="Yoshitake Y."/>
            <person name="Yotsui I."/>
            <person name="Zachgo S."/>
            <person name="Schmutz J."/>
        </authorList>
    </citation>
    <scope>NUCLEOTIDE SEQUENCE [LARGE SCALE GENOMIC DNA]</scope>
    <source>
        <strain evidence="3">Tak-1</strain>
    </source>
</reference>
<evidence type="ECO:0000313" key="3">
    <source>
        <dbReference type="Proteomes" id="UP000244005"/>
    </source>
</evidence>
<dbReference type="Proteomes" id="UP000244005">
    <property type="component" value="Unassembled WGS sequence"/>
</dbReference>
<sequence length="137" mass="14117">MHARVADVEGSTVGGSLRVRGGVEMASSARGDRSASQLNPNPTGVAVAVDATEVRIGGSGGGWAGTGAGSGVAMGRGRWPVTARPWRERIIVGPKLRKSSLAGPGEGIDQQKHCLLFMAIRAGFAGMDVKRRRPISA</sequence>
<feature type="region of interest" description="Disordered" evidence="1">
    <location>
        <begin position="59"/>
        <end position="79"/>
    </location>
</feature>
<evidence type="ECO:0000256" key="1">
    <source>
        <dbReference type="SAM" id="MobiDB-lite"/>
    </source>
</evidence>
<proteinExistence type="predicted"/>
<evidence type="ECO:0000313" key="2">
    <source>
        <dbReference type="EMBL" id="PTQ37365.1"/>
    </source>
</evidence>
<dbReference type="EMBL" id="KZ772729">
    <property type="protein sequence ID" value="PTQ37365.1"/>
    <property type="molecule type" value="Genomic_DNA"/>
</dbReference>
<accession>A0A2R6WU31</accession>
<dbReference type="AlphaFoldDB" id="A0A2R6WU31"/>
<gene>
    <name evidence="2" type="ORF">MARPO_0057s0008</name>
</gene>
<keyword evidence="3" id="KW-1185">Reference proteome</keyword>
<organism evidence="2 3">
    <name type="scientific">Marchantia polymorpha</name>
    <name type="common">Common liverwort</name>
    <name type="synonym">Marchantia aquatica</name>
    <dbReference type="NCBI Taxonomy" id="3197"/>
    <lineage>
        <taxon>Eukaryota</taxon>
        <taxon>Viridiplantae</taxon>
        <taxon>Streptophyta</taxon>
        <taxon>Embryophyta</taxon>
        <taxon>Marchantiophyta</taxon>
        <taxon>Marchantiopsida</taxon>
        <taxon>Marchantiidae</taxon>
        <taxon>Marchantiales</taxon>
        <taxon>Marchantiaceae</taxon>
        <taxon>Marchantia</taxon>
    </lineage>
</organism>
<feature type="compositionally biased region" description="Gly residues" evidence="1">
    <location>
        <begin position="59"/>
        <end position="74"/>
    </location>
</feature>